<dbReference type="InterPro" id="IPR050256">
    <property type="entry name" value="Glycosyltransferase_2"/>
</dbReference>
<reference evidence="9 10" key="1">
    <citation type="submission" date="2015-07" db="EMBL/GenBank/DDBJ databases">
        <title>Genome sequence of Leptolinea tardivitalis DSM 16556.</title>
        <authorList>
            <person name="Hemp J."/>
            <person name="Ward L.M."/>
            <person name="Pace L.A."/>
            <person name="Fischer W.W."/>
        </authorList>
    </citation>
    <scope>NUCLEOTIDE SEQUENCE [LARGE SCALE GENOMIC DNA]</scope>
    <source>
        <strain evidence="9 10">YMTK-2</strain>
    </source>
</reference>
<dbReference type="InterPro" id="IPR001173">
    <property type="entry name" value="Glyco_trans_2-like"/>
</dbReference>
<comment type="subcellular location">
    <subcellularLocation>
        <location evidence="1">Membrane</location>
        <topology evidence="1">Multi-pass membrane protein</topology>
    </subcellularLocation>
</comment>
<evidence type="ECO:0000256" key="2">
    <source>
        <dbReference type="ARBA" id="ARBA00022676"/>
    </source>
</evidence>
<evidence type="ECO:0000259" key="8">
    <source>
        <dbReference type="Pfam" id="PF00535"/>
    </source>
</evidence>
<keyword evidence="5 7" id="KW-1133">Transmembrane helix</keyword>
<evidence type="ECO:0000313" key="10">
    <source>
        <dbReference type="Proteomes" id="UP000050430"/>
    </source>
</evidence>
<dbReference type="GO" id="GO:0005886">
    <property type="term" value="C:plasma membrane"/>
    <property type="evidence" value="ECO:0007669"/>
    <property type="project" value="TreeGrafter"/>
</dbReference>
<evidence type="ECO:0000256" key="5">
    <source>
        <dbReference type="ARBA" id="ARBA00022989"/>
    </source>
</evidence>
<feature type="transmembrane region" description="Helical" evidence="7">
    <location>
        <begin position="218"/>
        <end position="247"/>
    </location>
</feature>
<feature type="domain" description="Glycosyltransferase 2-like" evidence="8">
    <location>
        <begin position="6"/>
        <end position="168"/>
    </location>
</feature>
<dbReference type="Pfam" id="PF00535">
    <property type="entry name" value="Glycos_transf_2"/>
    <property type="match status" value="1"/>
</dbReference>
<evidence type="ECO:0000256" key="4">
    <source>
        <dbReference type="ARBA" id="ARBA00022692"/>
    </source>
</evidence>
<dbReference type="InterPro" id="IPR029044">
    <property type="entry name" value="Nucleotide-diphossugar_trans"/>
</dbReference>
<evidence type="ECO:0000256" key="1">
    <source>
        <dbReference type="ARBA" id="ARBA00004141"/>
    </source>
</evidence>
<keyword evidence="6 7" id="KW-0472">Membrane</keyword>
<dbReference type="PATRIC" id="fig|229920.5.peg.3259"/>
<gene>
    <name evidence="9" type="ORF">ADM99_00615</name>
</gene>
<dbReference type="PANTHER" id="PTHR48090:SF1">
    <property type="entry name" value="PROPHAGE BACTOPRENOL GLUCOSYL TRANSFERASE HOMOLOG"/>
    <property type="match status" value="1"/>
</dbReference>
<name>A0A0P6X2C9_9CHLR</name>
<dbReference type="SUPFAM" id="SSF53448">
    <property type="entry name" value="Nucleotide-diphospho-sugar transferases"/>
    <property type="match status" value="1"/>
</dbReference>
<dbReference type="Gene3D" id="3.90.550.10">
    <property type="entry name" value="Spore Coat Polysaccharide Biosynthesis Protein SpsA, Chain A"/>
    <property type="match status" value="1"/>
</dbReference>
<evidence type="ECO:0000256" key="7">
    <source>
        <dbReference type="SAM" id="Phobius"/>
    </source>
</evidence>
<keyword evidence="4 7" id="KW-0812">Transmembrane</keyword>
<keyword evidence="2" id="KW-0328">Glycosyltransferase</keyword>
<feature type="transmembrane region" description="Helical" evidence="7">
    <location>
        <begin position="267"/>
        <end position="293"/>
    </location>
</feature>
<evidence type="ECO:0000313" key="9">
    <source>
        <dbReference type="EMBL" id="KPL75150.1"/>
    </source>
</evidence>
<dbReference type="CDD" id="cd04187">
    <property type="entry name" value="DPM1_like_bac"/>
    <property type="match status" value="1"/>
</dbReference>
<keyword evidence="3" id="KW-0808">Transferase</keyword>
<dbReference type="STRING" id="229920.ADM99_00615"/>
<dbReference type="GO" id="GO:0016757">
    <property type="term" value="F:glycosyltransferase activity"/>
    <property type="evidence" value="ECO:0007669"/>
    <property type="project" value="UniProtKB-KW"/>
</dbReference>
<dbReference type="Proteomes" id="UP000050430">
    <property type="component" value="Unassembled WGS sequence"/>
</dbReference>
<dbReference type="PANTHER" id="PTHR48090">
    <property type="entry name" value="UNDECAPRENYL-PHOSPHATE 4-DEOXY-4-FORMAMIDO-L-ARABINOSE TRANSFERASE-RELATED"/>
    <property type="match status" value="1"/>
</dbReference>
<dbReference type="AlphaFoldDB" id="A0A0P6X2C9"/>
<dbReference type="RefSeq" id="WP_062420637.1">
    <property type="nucleotide sequence ID" value="NZ_BBYA01000003.1"/>
</dbReference>
<dbReference type="OrthoDB" id="9807778at2"/>
<evidence type="ECO:0000256" key="3">
    <source>
        <dbReference type="ARBA" id="ARBA00022679"/>
    </source>
</evidence>
<organism evidence="9 10">
    <name type="scientific">Leptolinea tardivitalis</name>
    <dbReference type="NCBI Taxonomy" id="229920"/>
    <lineage>
        <taxon>Bacteria</taxon>
        <taxon>Bacillati</taxon>
        <taxon>Chloroflexota</taxon>
        <taxon>Anaerolineae</taxon>
        <taxon>Anaerolineales</taxon>
        <taxon>Anaerolineaceae</taxon>
        <taxon>Leptolinea</taxon>
    </lineage>
</organism>
<proteinExistence type="predicted"/>
<dbReference type="EMBL" id="LGCK01000001">
    <property type="protein sequence ID" value="KPL75150.1"/>
    <property type="molecule type" value="Genomic_DNA"/>
</dbReference>
<evidence type="ECO:0000256" key="6">
    <source>
        <dbReference type="ARBA" id="ARBA00023136"/>
    </source>
</evidence>
<keyword evidence="10" id="KW-1185">Reference proteome</keyword>
<sequence length="318" mass="35358">MKNVDLIIPVYNEEEVIDLFHAKLTAAIKDLPYVFTIWYVNDGSQDATTQKLADLARTDARIQVVELSRNFGHQAALTAGLDRSHGDYAISLDGDGQHPPELIAELLKLAESGYDIIQTERLDAGGTSAFKRWTSTLFYRLINRIGSTHITPGAADFRLLSRQVVEAIRGMPEYHRFLRGMVAWVGYKSVILPYMPPPRMAGKSKYSLKKMVNLSMDAVFSFSLVPLYIGISLGLLMLLLALVEMIYVLSFWVTGNISNLAPGWSSLMFIILLVGGFLMISIGVIGVYIGYIFQEVKGRPVYLVREPAENDDKGSTAD</sequence>
<protein>
    <recommendedName>
        <fullName evidence="8">Glycosyltransferase 2-like domain-containing protein</fullName>
    </recommendedName>
</protein>
<accession>A0A0P6X2C9</accession>
<comment type="caution">
    <text evidence="9">The sequence shown here is derived from an EMBL/GenBank/DDBJ whole genome shotgun (WGS) entry which is preliminary data.</text>
</comment>